<keyword evidence="4" id="KW-1185">Reference proteome</keyword>
<feature type="region of interest" description="Disordered" evidence="2">
    <location>
        <begin position="647"/>
        <end position="680"/>
    </location>
</feature>
<evidence type="ECO:0000256" key="1">
    <source>
        <dbReference type="SAM" id="Coils"/>
    </source>
</evidence>
<proteinExistence type="predicted"/>
<reference evidence="3 4" key="1">
    <citation type="submission" date="2016-11" db="EMBL/GenBank/DDBJ databases">
        <title>The macronuclear genome of Stentor coeruleus: a giant cell with tiny introns.</title>
        <authorList>
            <person name="Slabodnick M."/>
            <person name="Ruby J.G."/>
            <person name="Reiff S.B."/>
            <person name="Swart E.C."/>
            <person name="Gosai S."/>
            <person name="Prabakaran S."/>
            <person name="Witkowska E."/>
            <person name="Larue G.E."/>
            <person name="Fisher S."/>
            <person name="Freeman R.M."/>
            <person name="Gunawardena J."/>
            <person name="Chu W."/>
            <person name="Stover N.A."/>
            <person name="Gregory B.D."/>
            <person name="Nowacki M."/>
            <person name="Derisi J."/>
            <person name="Roy S.W."/>
            <person name="Marshall W.F."/>
            <person name="Sood P."/>
        </authorList>
    </citation>
    <scope>NUCLEOTIDE SEQUENCE [LARGE SCALE GENOMIC DNA]</scope>
    <source>
        <strain evidence="3">WM001</strain>
    </source>
</reference>
<dbReference type="Gene3D" id="1.20.5.190">
    <property type="match status" value="1"/>
</dbReference>
<dbReference type="OrthoDB" id="311970at2759"/>
<organism evidence="3 4">
    <name type="scientific">Stentor coeruleus</name>
    <dbReference type="NCBI Taxonomy" id="5963"/>
    <lineage>
        <taxon>Eukaryota</taxon>
        <taxon>Sar</taxon>
        <taxon>Alveolata</taxon>
        <taxon>Ciliophora</taxon>
        <taxon>Postciliodesmatophora</taxon>
        <taxon>Heterotrichea</taxon>
        <taxon>Heterotrichida</taxon>
        <taxon>Stentoridae</taxon>
        <taxon>Stentor</taxon>
    </lineage>
</organism>
<evidence type="ECO:0008006" key="5">
    <source>
        <dbReference type="Google" id="ProtNLM"/>
    </source>
</evidence>
<dbReference type="Proteomes" id="UP000187209">
    <property type="component" value="Unassembled WGS sequence"/>
</dbReference>
<feature type="region of interest" description="Disordered" evidence="2">
    <location>
        <begin position="39"/>
        <end position="98"/>
    </location>
</feature>
<comment type="caution">
    <text evidence="3">The sequence shown here is derived from an EMBL/GenBank/DDBJ whole genome shotgun (WGS) entry which is preliminary data.</text>
</comment>
<gene>
    <name evidence="3" type="ORF">SteCoe_35872</name>
</gene>
<evidence type="ECO:0000313" key="3">
    <source>
        <dbReference type="EMBL" id="OMJ67066.1"/>
    </source>
</evidence>
<dbReference type="PROSITE" id="PS50096">
    <property type="entry name" value="IQ"/>
    <property type="match status" value="1"/>
</dbReference>
<feature type="compositionally biased region" description="Basic residues" evidence="2">
    <location>
        <begin position="10"/>
        <end position="23"/>
    </location>
</feature>
<feature type="coiled-coil region" evidence="1">
    <location>
        <begin position="712"/>
        <end position="739"/>
    </location>
</feature>
<dbReference type="InterPro" id="IPR000048">
    <property type="entry name" value="IQ_motif_EF-hand-BS"/>
</dbReference>
<sequence length="1201" mass="138938">MIKIKSGKALAKKSHSRTPSLKKIRKIVPKPFIISPDILITTPDRSPETKIGGKTSKKLSDKKDQEEIKKSYRESKETWFRPSEEPRAAKEDKSPRPVYKICKSAMGVRKDYKIKKPKKERIPTLKTEEKIAVKKKITKKRDRSTGHGNFQKFKHKDYESKDEEIKIRNKSKEKRMKNEAKKIHVKGIELFANKTIEKKIMQKSKKKVMKKFDKPGWPEPSFASNLKNKDHYLRDRHYDLNIFSSENFSSYDGSGLNIDISHPPQVPGLRKHGSCQINHSHRASITNNMLSNSLQTGDTKYIYKPKKHKKLRIVKSASKKQKRKKMSPNKAATKIQAAVRGFLARNQIQKQYKNNRYKNTGILNLDLDDLNSEVDEVQHLVGELQKSQEKYNNKDLEIGFSHETFTFQNKSKEKSPKIRSNPEESKGKLRILLTKGKNNTNQAGFKDNTDSKNSPIVVEKNHSEIVFQKLAEKSKESEESVKKKPIFSRSERKFGPKSNDFIDGWQDSYIDSKDLELPRSEIHVKKDFLEKYLENSPDVNDVSFKFLEITPAPKANLNALRSPRPEEINSTHAEKFSKIHHLYDIEQIFSPKASDGNTKILSIPIKADLYKFVPNPLDQKPLEPILSLKKNNEKRLDISPLTKEIVKKNHESASSRRSSIEKNSILYPEESSPQKKYQEPLKDSLQCSLEKIELENSPRILSPIEKGSYIGIKEMTKRLEQEKKNYELIEKDQKDLENYIFLDSLISKKTDIDELRKKDLETIQKLTGRAGSELEIFEIFQNIINRRYEKISSMFNDNIKAVQDALAQSVISEESSCIFVENVNNNENLSFKDQEKNSKIEVNAKIRRLNASPEPINMYVVFMYHPEKNQIPFIDNEPEKTQFINVLEYDKKSSILHFAEKLEQIDVKVDEGIPVPHNSSRIVWIDEVAMPSNIDFTDLIIDAAISDIYDDLLDWIIEDVWIISSNFIQELSNDLIKAILANEIREQIEDMRKDYSEGQVLVIISKIFDRTQNLIAEELQKPLECDPLGVLSLLQESEVGAGFLPEEKYSMLNFEAFSDVLEHQSKYVQIFNTMVFDSINEVIEKTMCKEELPWAKKRNPKSKKLGTVDVQRNIEIQLLKCCRIKSGPIIYDGLDDIKHITEQILTQNRENGILKMLSMEIADSENIWFDYDKEELQAKLDLADMVLEEEIDDIVEILIKT</sequence>
<keyword evidence="1" id="KW-0175">Coiled coil</keyword>
<feature type="region of interest" description="Disordered" evidence="2">
    <location>
        <begin position="1"/>
        <end position="23"/>
    </location>
</feature>
<dbReference type="AlphaFoldDB" id="A0A1R2ARF2"/>
<dbReference type="Pfam" id="PF00612">
    <property type="entry name" value="IQ"/>
    <property type="match status" value="1"/>
</dbReference>
<feature type="compositionally biased region" description="Basic and acidic residues" evidence="2">
    <location>
        <begin position="58"/>
        <end position="95"/>
    </location>
</feature>
<name>A0A1R2ARF2_9CILI</name>
<feature type="compositionally biased region" description="Basic and acidic residues" evidence="2">
    <location>
        <begin position="647"/>
        <end position="660"/>
    </location>
</feature>
<dbReference type="EMBL" id="MPUH01001571">
    <property type="protein sequence ID" value="OMJ67066.1"/>
    <property type="molecule type" value="Genomic_DNA"/>
</dbReference>
<evidence type="ECO:0000313" key="4">
    <source>
        <dbReference type="Proteomes" id="UP000187209"/>
    </source>
</evidence>
<feature type="region of interest" description="Disordered" evidence="2">
    <location>
        <begin position="437"/>
        <end position="456"/>
    </location>
</feature>
<protein>
    <recommendedName>
        <fullName evidence="5">DUF4378 domain-containing protein</fullName>
    </recommendedName>
</protein>
<evidence type="ECO:0000256" key="2">
    <source>
        <dbReference type="SAM" id="MobiDB-lite"/>
    </source>
</evidence>
<accession>A0A1R2ARF2</accession>